<dbReference type="Gene3D" id="1.20.1250.20">
    <property type="entry name" value="MFS general substrate transporter like domains"/>
    <property type="match status" value="3"/>
</dbReference>
<feature type="transmembrane region" description="Helical" evidence="7">
    <location>
        <begin position="77"/>
        <end position="99"/>
    </location>
</feature>
<dbReference type="InterPro" id="IPR036259">
    <property type="entry name" value="MFS_trans_sf"/>
</dbReference>
<proteinExistence type="predicted"/>
<protein>
    <submittedName>
        <fullName evidence="9">Nitrate/nitrite transporter</fullName>
    </submittedName>
</protein>
<evidence type="ECO:0000256" key="3">
    <source>
        <dbReference type="ARBA" id="ARBA00022475"/>
    </source>
</evidence>
<dbReference type="EMBL" id="VLJN01000004">
    <property type="protein sequence ID" value="TWG88505.1"/>
    <property type="molecule type" value="Genomic_DNA"/>
</dbReference>
<dbReference type="SUPFAM" id="SSF103473">
    <property type="entry name" value="MFS general substrate transporter"/>
    <property type="match status" value="1"/>
</dbReference>
<comment type="caution">
    <text evidence="9">The sequence shown here is derived from an EMBL/GenBank/DDBJ whole genome shotgun (WGS) entry which is preliminary data.</text>
</comment>
<dbReference type="OrthoDB" id="6766492at2"/>
<feature type="transmembrane region" description="Helical" evidence="7">
    <location>
        <begin position="331"/>
        <end position="354"/>
    </location>
</feature>
<feature type="domain" description="Major facilitator superfamily (MFS) profile" evidence="8">
    <location>
        <begin position="39"/>
        <end position="563"/>
    </location>
</feature>
<comment type="subcellular location">
    <subcellularLocation>
        <location evidence="1">Cell membrane</location>
        <topology evidence="1">Multi-pass membrane protein</topology>
    </subcellularLocation>
</comment>
<evidence type="ECO:0000313" key="10">
    <source>
        <dbReference type="Proteomes" id="UP000318141"/>
    </source>
</evidence>
<evidence type="ECO:0000256" key="2">
    <source>
        <dbReference type="ARBA" id="ARBA00022448"/>
    </source>
</evidence>
<keyword evidence="3" id="KW-1003">Cell membrane</keyword>
<evidence type="ECO:0000256" key="4">
    <source>
        <dbReference type="ARBA" id="ARBA00022692"/>
    </source>
</evidence>
<dbReference type="PROSITE" id="PS00217">
    <property type="entry name" value="SUGAR_TRANSPORT_2"/>
    <property type="match status" value="1"/>
</dbReference>
<sequence>MERSLELNAAVEVVPAATPHPAAASSSGAATAHPGVSRVVTAASLGTAFEWYDFVLYGSLAPVLARRFFVGVDPTTAFIFALMTFAVGFMMRPLGALVFGRIGDRIGRKHTFLITVGIMGAATVGVGLLPDHAAIGMAAPVSLICLRMLQGIAVGGEYSGAMVYVAEHAPPRRRGIATSWISASSTVGLLMSFVAILVSRRIAGDGFDEWGWRLPFLFALLLLGISVALRIRMDESPQFQALRQQGRVSRAPLRETFGDPRNLRRMLVAFALCGGMAGVYFMSVMYPTFFLTQTLRMDAAMVNEIVLWVTAACTPFFVVAGWLCDRLGRKPMLMASFVLGAASIFPVFHGMSWYGNRALVEAMERAPVTLSADPRDCSFLFNPTGTRRFDTPCDIARQALAGAGVDYTMKPAAQGVTRIAIGSAMLAPYDGRGLATAERTRQAGAFDARLRDTLDAAGYPRAADATQVDVPMLVAVMAWFLCCSILSVAAMAPALVELFPTRIRFTSLSLPYNLAAGWVGGLLPTLVFAISAQAGNRYMGLWYPLGWMVMAALVLMVCYRESRGVEEVG</sequence>
<feature type="transmembrane region" description="Helical" evidence="7">
    <location>
        <begin position="512"/>
        <end position="535"/>
    </location>
</feature>
<evidence type="ECO:0000256" key="1">
    <source>
        <dbReference type="ARBA" id="ARBA00004651"/>
    </source>
</evidence>
<keyword evidence="6 7" id="KW-0472">Membrane</keyword>
<dbReference type="InterPro" id="IPR020846">
    <property type="entry name" value="MFS_dom"/>
</dbReference>
<keyword evidence="10" id="KW-1185">Reference proteome</keyword>
<feature type="transmembrane region" description="Helical" evidence="7">
    <location>
        <begin position="135"/>
        <end position="155"/>
    </location>
</feature>
<dbReference type="PANTHER" id="PTHR43045">
    <property type="entry name" value="SHIKIMATE TRANSPORTER"/>
    <property type="match status" value="1"/>
</dbReference>
<feature type="transmembrane region" description="Helical" evidence="7">
    <location>
        <begin position="176"/>
        <end position="198"/>
    </location>
</feature>
<evidence type="ECO:0000313" key="9">
    <source>
        <dbReference type="EMBL" id="TWG88505.1"/>
    </source>
</evidence>
<feature type="transmembrane region" description="Helical" evidence="7">
    <location>
        <begin position="476"/>
        <end position="500"/>
    </location>
</feature>
<dbReference type="InterPro" id="IPR011701">
    <property type="entry name" value="MFS"/>
</dbReference>
<dbReference type="Proteomes" id="UP000318141">
    <property type="component" value="Unassembled WGS sequence"/>
</dbReference>
<dbReference type="PROSITE" id="PS50850">
    <property type="entry name" value="MFS"/>
    <property type="match status" value="1"/>
</dbReference>
<organism evidence="9 10">
    <name type="scientific">Cupriavidus gilardii J11</name>
    <dbReference type="NCBI Taxonomy" id="936133"/>
    <lineage>
        <taxon>Bacteria</taxon>
        <taxon>Pseudomonadati</taxon>
        <taxon>Pseudomonadota</taxon>
        <taxon>Betaproteobacteria</taxon>
        <taxon>Burkholderiales</taxon>
        <taxon>Burkholderiaceae</taxon>
        <taxon>Cupriavidus</taxon>
    </lineage>
</organism>
<name>A0A562BT95_9BURK</name>
<dbReference type="GO" id="GO:0005886">
    <property type="term" value="C:plasma membrane"/>
    <property type="evidence" value="ECO:0007669"/>
    <property type="project" value="UniProtKB-SubCell"/>
</dbReference>
<evidence type="ECO:0000256" key="7">
    <source>
        <dbReference type="SAM" id="Phobius"/>
    </source>
</evidence>
<gene>
    <name evidence="9" type="ORF">L602_001200000980</name>
</gene>
<feature type="transmembrane region" description="Helical" evidence="7">
    <location>
        <begin position="210"/>
        <end position="229"/>
    </location>
</feature>
<accession>A0A562BT95</accession>
<feature type="transmembrane region" description="Helical" evidence="7">
    <location>
        <begin position="305"/>
        <end position="324"/>
    </location>
</feature>
<feature type="transmembrane region" description="Helical" evidence="7">
    <location>
        <begin position="266"/>
        <end position="285"/>
    </location>
</feature>
<keyword evidence="2" id="KW-0813">Transport</keyword>
<reference evidence="9 10" key="1">
    <citation type="submission" date="2019-07" db="EMBL/GenBank/DDBJ databases">
        <title>Genome sequencing of lignin-degrading bacterial isolates.</title>
        <authorList>
            <person name="Gladden J."/>
        </authorList>
    </citation>
    <scope>NUCLEOTIDE SEQUENCE [LARGE SCALE GENOMIC DNA]</scope>
    <source>
        <strain evidence="9 10">J11</strain>
    </source>
</reference>
<keyword evidence="4 7" id="KW-0812">Transmembrane</keyword>
<keyword evidence="5 7" id="KW-1133">Transmembrane helix</keyword>
<dbReference type="InterPro" id="IPR005829">
    <property type="entry name" value="Sugar_transporter_CS"/>
</dbReference>
<dbReference type="AlphaFoldDB" id="A0A562BT95"/>
<evidence type="ECO:0000256" key="5">
    <source>
        <dbReference type="ARBA" id="ARBA00022989"/>
    </source>
</evidence>
<dbReference type="Pfam" id="PF07690">
    <property type="entry name" value="MFS_1"/>
    <property type="match status" value="1"/>
</dbReference>
<dbReference type="GO" id="GO:0022857">
    <property type="term" value="F:transmembrane transporter activity"/>
    <property type="evidence" value="ECO:0007669"/>
    <property type="project" value="InterPro"/>
</dbReference>
<evidence type="ECO:0000256" key="6">
    <source>
        <dbReference type="ARBA" id="ARBA00023136"/>
    </source>
</evidence>
<feature type="transmembrane region" description="Helical" evidence="7">
    <location>
        <begin position="541"/>
        <end position="559"/>
    </location>
</feature>
<feature type="transmembrane region" description="Helical" evidence="7">
    <location>
        <begin position="111"/>
        <end position="129"/>
    </location>
</feature>
<evidence type="ECO:0000259" key="8">
    <source>
        <dbReference type="PROSITE" id="PS50850"/>
    </source>
</evidence>
<dbReference type="PANTHER" id="PTHR43045:SF7">
    <property type="entry name" value="MAJOR FACILITATOR SUPERFAMILY TRANSPORTER"/>
    <property type="match status" value="1"/>
</dbReference>